<dbReference type="InterPro" id="IPR051547">
    <property type="entry name" value="TDP2-like"/>
</dbReference>
<evidence type="ECO:0000256" key="7">
    <source>
        <dbReference type="ARBA" id="ARBA00022842"/>
    </source>
</evidence>
<keyword evidence="5" id="KW-0227">DNA damage</keyword>
<dbReference type="GO" id="GO:0004519">
    <property type="term" value="F:endonuclease activity"/>
    <property type="evidence" value="ECO:0007669"/>
    <property type="project" value="UniProtKB-KW"/>
</dbReference>
<dbReference type="Proteomes" id="UP000319817">
    <property type="component" value="Chromosome"/>
</dbReference>
<evidence type="ECO:0000256" key="1">
    <source>
        <dbReference type="ARBA" id="ARBA00001936"/>
    </source>
</evidence>
<keyword evidence="8" id="KW-0234">DNA repair</keyword>
<dbReference type="SUPFAM" id="SSF56219">
    <property type="entry name" value="DNase I-like"/>
    <property type="match status" value="1"/>
</dbReference>
<dbReference type="InterPro" id="IPR036691">
    <property type="entry name" value="Endo/exonu/phosph_ase_sf"/>
</dbReference>
<dbReference type="PANTHER" id="PTHR15822:SF4">
    <property type="entry name" value="TYROSYL-DNA PHOSPHODIESTERASE 2"/>
    <property type="match status" value="1"/>
</dbReference>
<evidence type="ECO:0000256" key="3">
    <source>
        <dbReference type="ARBA" id="ARBA00022722"/>
    </source>
</evidence>
<dbReference type="EMBL" id="CP036526">
    <property type="protein sequence ID" value="QDT12055.1"/>
    <property type="molecule type" value="Genomic_DNA"/>
</dbReference>
<evidence type="ECO:0000313" key="11">
    <source>
        <dbReference type="Proteomes" id="UP000319817"/>
    </source>
</evidence>
<keyword evidence="6" id="KW-0378">Hydrolase</keyword>
<comment type="cofactor">
    <cofactor evidence="2">
        <name>Mg(2+)</name>
        <dbReference type="ChEBI" id="CHEBI:18420"/>
    </cofactor>
</comment>
<proteinExistence type="predicted"/>
<comment type="cofactor">
    <cofactor evidence="1">
        <name>Mn(2+)</name>
        <dbReference type="ChEBI" id="CHEBI:29035"/>
    </cofactor>
</comment>
<dbReference type="GO" id="GO:0046872">
    <property type="term" value="F:metal ion binding"/>
    <property type="evidence" value="ECO:0007669"/>
    <property type="project" value="UniProtKB-KW"/>
</dbReference>
<evidence type="ECO:0000256" key="6">
    <source>
        <dbReference type="ARBA" id="ARBA00022801"/>
    </source>
</evidence>
<feature type="domain" description="Endonuclease/exonuclease/phosphatase" evidence="9">
    <location>
        <begin position="38"/>
        <end position="286"/>
    </location>
</feature>
<evidence type="ECO:0000256" key="5">
    <source>
        <dbReference type="ARBA" id="ARBA00022763"/>
    </source>
</evidence>
<dbReference type="GO" id="GO:0004527">
    <property type="term" value="F:exonuclease activity"/>
    <property type="evidence" value="ECO:0007669"/>
    <property type="project" value="UniProtKB-KW"/>
</dbReference>
<evidence type="ECO:0000256" key="4">
    <source>
        <dbReference type="ARBA" id="ARBA00022723"/>
    </source>
</evidence>
<evidence type="ECO:0000313" key="10">
    <source>
        <dbReference type="EMBL" id="QDT12055.1"/>
    </source>
</evidence>
<keyword evidence="4" id="KW-0479">Metal-binding</keyword>
<keyword evidence="7" id="KW-0460">Magnesium</keyword>
<evidence type="ECO:0000256" key="8">
    <source>
        <dbReference type="ARBA" id="ARBA00023204"/>
    </source>
</evidence>
<protein>
    <submittedName>
        <fullName evidence="10">Endonuclease/Exonuclease/phosphatase family protein</fullName>
    </submittedName>
</protein>
<dbReference type="Pfam" id="PF03372">
    <property type="entry name" value="Exo_endo_phos"/>
    <property type="match status" value="1"/>
</dbReference>
<evidence type="ECO:0000256" key="2">
    <source>
        <dbReference type="ARBA" id="ARBA00001946"/>
    </source>
</evidence>
<dbReference type="Gene3D" id="3.60.10.10">
    <property type="entry name" value="Endonuclease/exonuclease/phosphatase"/>
    <property type="match status" value="1"/>
</dbReference>
<organism evidence="10 11">
    <name type="scientific">Stieleria marina</name>
    <dbReference type="NCBI Taxonomy" id="1930275"/>
    <lineage>
        <taxon>Bacteria</taxon>
        <taxon>Pseudomonadati</taxon>
        <taxon>Planctomycetota</taxon>
        <taxon>Planctomycetia</taxon>
        <taxon>Pirellulales</taxon>
        <taxon>Pirellulaceae</taxon>
        <taxon>Stieleria</taxon>
    </lineage>
</organism>
<sequence length="346" mass="39529">MAACAAWIGSFAARIASAQDATTVQGSHTDQVEPLTIMTWNVEWFFDDNDGDNFSKLAKEKTAPSRGDWDWHRDAVAHSIAQSKPSILALQEVENRRVLWYLSRALDRSHKLKYSELCDESGDHFTEQDVGFMYRSPIDVLQTRHHRLTRAMKKTEKYFDLSKHIVGLFEVPNGTDTPEHVTVLNLHLRSRAEGESIRKRQARLAHLWMRDMIATGANVIILGDTNTEEKGDTTLAESDLGILSGAETESTADDLVDITLNLAREDRRTHLLPDRQFDRILVSQSLIDDDPSRPDLVFSKIDVLRDLAIQGELDTEAEHWEEYWQRDPKRRDLSDHLPVQATFEIK</sequence>
<dbReference type="GO" id="GO:0006281">
    <property type="term" value="P:DNA repair"/>
    <property type="evidence" value="ECO:0007669"/>
    <property type="project" value="UniProtKB-KW"/>
</dbReference>
<evidence type="ECO:0000259" key="9">
    <source>
        <dbReference type="Pfam" id="PF03372"/>
    </source>
</evidence>
<keyword evidence="10" id="KW-0269">Exonuclease</keyword>
<keyword evidence="3" id="KW-0540">Nuclease</keyword>
<keyword evidence="10" id="KW-0255">Endonuclease</keyword>
<gene>
    <name evidence="10" type="ORF">K239x_40630</name>
</gene>
<dbReference type="AlphaFoldDB" id="A0A517NY57"/>
<keyword evidence="11" id="KW-1185">Reference proteome</keyword>
<accession>A0A517NY57</accession>
<dbReference type="PANTHER" id="PTHR15822">
    <property type="entry name" value="TRAF AND TNF RECEPTOR-ASSOCIATED PROTEIN"/>
    <property type="match status" value="1"/>
</dbReference>
<name>A0A517NY57_9BACT</name>
<dbReference type="InterPro" id="IPR005135">
    <property type="entry name" value="Endo/exonuclease/phosphatase"/>
</dbReference>
<reference evidence="10 11" key="1">
    <citation type="submission" date="2019-02" db="EMBL/GenBank/DDBJ databases">
        <title>Deep-cultivation of Planctomycetes and their phenomic and genomic characterization uncovers novel biology.</title>
        <authorList>
            <person name="Wiegand S."/>
            <person name="Jogler M."/>
            <person name="Boedeker C."/>
            <person name="Pinto D."/>
            <person name="Vollmers J."/>
            <person name="Rivas-Marin E."/>
            <person name="Kohn T."/>
            <person name="Peeters S.H."/>
            <person name="Heuer A."/>
            <person name="Rast P."/>
            <person name="Oberbeckmann S."/>
            <person name="Bunk B."/>
            <person name="Jeske O."/>
            <person name="Meyerdierks A."/>
            <person name="Storesund J.E."/>
            <person name="Kallscheuer N."/>
            <person name="Luecker S."/>
            <person name="Lage O.M."/>
            <person name="Pohl T."/>
            <person name="Merkel B.J."/>
            <person name="Hornburger P."/>
            <person name="Mueller R.-W."/>
            <person name="Bruemmer F."/>
            <person name="Labrenz M."/>
            <person name="Spormann A.M."/>
            <person name="Op den Camp H."/>
            <person name="Overmann J."/>
            <person name="Amann R."/>
            <person name="Jetten M.S.M."/>
            <person name="Mascher T."/>
            <person name="Medema M.H."/>
            <person name="Devos D.P."/>
            <person name="Kaster A.-K."/>
            <person name="Ovreas L."/>
            <person name="Rohde M."/>
            <person name="Galperin M.Y."/>
            <person name="Jogler C."/>
        </authorList>
    </citation>
    <scope>NUCLEOTIDE SEQUENCE [LARGE SCALE GENOMIC DNA]</scope>
    <source>
        <strain evidence="10 11">K23_9</strain>
    </source>
</reference>